<evidence type="ECO:0000259" key="3">
    <source>
        <dbReference type="Pfam" id="PF05004"/>
    </source>
</evidence>
<feature type="domain" description="Interferon-related developmental regulator N-terminal" evidence="3">
    <location>
        <begin position="59"/>
        <end position="367"/>
    </location>
</feature>
<evidence type="ECO:0000256" key="2">
    <source>
        <dbReference type="SAM" id="MobiDB-lite"/>
    </source>
</evidence>
<comment type="similarity">
    <text evidence="1">Belongs to the IFRD family.</text>
</comment>
<dbReference type="AlphaFoldDB" id="A0A0F0IKM0"/>
<comment type="caution">
    <text evidence="4">The sequence shown here is derived from an EMBL/GenBank/DDBJ whole genome shotgun (WGS) entry which is preliminary data.</text>
</comment>
<name>A0A0F0IKM0_ASPPU</name>
<dbReference type="InterPro" id="IPR007701">
    <property type="entry name" value="Interferon-rel_develop_reg_N"/>
</dbReference>
<sequence length="475" mass="53338">MPDLRRQVLESGKTISRKAASREGSRRTSRTNSAQNSHQSSRNASRHPSDEEDSGNLSDDTALSIGSLDDLTDNPEVDSNNWAQELGDVIHEIGDRKRSSVQSREECYAAFCRLLKCHYVEEHVRSSVDDLLDAFCRSIKFQSSVRETTLALRALELLAITAFENAIYKKVEPILTRTIRDSTSSLVKAAAIHCLGACAIFGGAGEDGILDQMIFFLDIAASDGQSIDAADDPSSVTAALQEWGVLAVEIEDLEGESEEAIQIFMDQLNSSESPVQIAAGENIALLYEKSYTPQEDDDDEDSEHDTDDESLDDRQGPKLIKRYDAYHNTHELEQQLQSLATVHNKRISKKDKKNLHSNFVSILTTVEDPRRGPMYNTAINQDTNRHYGSKLTVKIGRQGVMNIDRWWKWIRLNSLRRVLQGGFAVHYYQGNRAVLDSLPVMVRQHTPADRGAAKKTVKSRNSRRWAVHEQSDEEY</sequence>
<feature type="compositionally biased region" description="Basic residues" evidence="2">
    <location>
        <begin position="453"/>
        <end position="465"/>
    </location>
</feature>
<dbReference type="STRING" id="1403190.A0A0F0IKM0"/>
<dbReference type="InterPro" id="IPR016024">
    <property type="entry name" value="ARM-type_fold"/>
</dbReference>
<gene>
    <name evidence="4" type="ORF">P875_00109098</name>
</gene>
<dbReference type="PANTHER" id="PTHR12354">
    <property type="entry name" value="INTERFERON-RELATED DEVELOPMENTAL REGULATOR"/>
    <property type="match status" value="1"/>
</dbReference>
<feature type="region of interest" description="Disordered" evidence="2">
    <location>
        <begin position="291"/>
        <end position="318"/>
    </location>
</feature>
<evidence type="ECO:0000313" key="5">
    <source>
        <dbReference type="Proteomes" id="UP000033540"/>
    </source>
</evidence>
<feature type="compositionally biased region" description="Acidic residues" evidence="2">
    <location>
        <begin position="294"/>
        <end position="311"/>
    </location>
</feature>
<feature type="region of interest" description="Disordered" evidence="2">
    <location>
        <begin position="1"/>
        <end position="80"/>
    </location>
</feature>
<reference evidence="4 5" key="1">
    <citation type="submission" date="2015-02" db="EMBL/GenBank/DDBJ databases">
        <title>Draft genome sequence of Aspergillus parasiticus SU-1.</title>
        <authorList>
            <person name="Yu J."/>
            <person name="Fedorova N."/>
            <person name="Yin Y."/>
            <person name="Losada L."/>
            <person name="Zafar N."/>
            <person name="Taujale R."/>
            <person name="Ehrlich K.C."/>
            <person name="Bhatnagar D."/>
            <person name="Cleveland T.E."/>
            <person name="Bennett J.W."/>
            <person name="Nierman W.C."/>
        </authorList>
    </citation>
    <scope>NUCLEOTIDE SEQUENCE [LARGE SCALE GENOMIC DNA]</scope>
    <source>
        <strain evidence="5">ATCC 56775 / NRRL 5862 / SRRC 143 / SU-1</strain>
    </source>
</reference>
<proteinExistence type="inferred from homology"/>
<dbReference type="EMBL" id="JZEE01000163">
    <property type="protein sequence ID" value="KJK67696.1"/>
    <property type="molecule type" value="Genomic_DNA"/>
</dbReference>
<protein>
    <submittedName>
        <fullName evidence="4">Interferon-related developmental regulator IFRD</fullName>
    </submittedName>
</protein>
<dbReference type="Gene3D" id="1.25.10.10">
    <property type="entry name" value="Leucine-rich Repeat Variant"/>
    <property type="match status" value="1"/>
</dbReference>
<feature type="region of interest" description="Disordered" evidence="2">
    <location>
        <begin position="447"/>
        <end position="475"/>
    </location>
</feature>
<feature type="compositionally biased region" description="Basic and acidic residues" evidence="2">
    <location>
        <begin position="466"/>
        <end position="475"/>
    </location>
</feature>
<dbReference type="SUPFAM" id="SSF48371">
    <property type="entry name" value="ARM repeat"/>
    <property type="match status" value="1"/>
</dbReference>
<dbReference type="Pfam" id="PF05004">
    <property type="entry name" value="IFRD"/>
    <property type="match status" value="1"/>
</dbReference>
<dbReference type="OrthoDB" id="18978at2759"/>
<dbReference type="Proteomes" id="UP000033540">
    <property type="component" value="Unassembled WGS sequence"/>
</dbReference>
<dbReference type="PANTHER" id="PTHR12354:SF1">
    <property type="entry name" value="INTERFERON-RELATED DEVELOPMENTAL REGULATOR 1"/>
    <property type="match status" value="1"/>
</dbReference>
<evidence type="ECO:0000256" key="1">
    <source>
        <dbReference type="ARBA" id="ARBA00008828"/>
    </source>
</evidence>
<feature type="compositionally biased region" description="Polar residues" evidence="2">
    <location>
        <begin position="30"/>
        <end position="43"/>
    </location>
</feature>
<accession>A0A0F0IKM0</accession>
<dbReference type="InterPro" id="IPR011989">
    <property type="entry name" value="ARM-like"/>
</dbReference>
<evidence type="ECO:0000313" key="4">
    <source>
        <dbReference type="EMBL" id="KJK67696.1"/>
    </source>
</evidence>
<dbReference type="InterPro" id="IPR039777">
    <property type="entry name" value="IFRD"/>
</dbReference>
<organism evidence="4 5">
    <name type="scientific">Aspergillus parasiticus (strain ATCC 56775 / NRRL 5862 / SRRC 143 / SU-1)</name>
    <dbReference type="NCBI Taxonomy" id="1403190"/>
    <lineage>
        <taxon>Eukaryota</taxon>
        <taxon>Fungi</taxon>
        <taxon>Dikarya</taxon>
        <taxon>Ascomycota</taxon>
        <taxon>Pezizomycotina</taxon>
        <taxon>Eurotiomycetes</taxon>
        <taxon>Eurotiomycetidae</taxon>
        <taxon>Eurotiales</taxon>
        <taxon>Aspergillaceae</taxon>
        <taxon>Aspergillus</taxon>
        <taxon>Aspergillus subgen. Circumdati</taxon>
    </lineage>
</organism>